<gene>
    <name evidence="2" type="ORF">ACEZDJ_14500</name>
</gene>
<dbReference type="EMBL" id="JBHEZZ010000006">
    <property type="protein sequence ID" value="MFC1402495.1"/>
    <property type="molecule type" value="Genomic_DNA"/>
</dbReference>
<evidence type="ECO:0000313" key="3">
    <source>
        <dbReference type="Proteomes" id="UP001592528"/>
    </source>
</evidence>
<organism evidence="2 3">
    <name type="scientific">Streptacidiphilus cavernicola</name>
    <dbReference type="NCBI Taxonomy" id="3342716"/>
    <lineage>
        <taxon>Bacteria</taxon>
        <taxon>Bacillati</taxon>
        <taxon>Actinomycetota</taxon>
        <taxon>Actinomycetes</taxon>
        <taxon>Kitasatosporales</taxon>
        <taxon>Streptomycetaceae</taxon>
        <taxon>Streptacidiphilus</taxon>
    </lineage>
</organism>
<feature type="chain" id="PRO_5045219130" evidence="1">
    <location>
        <begin position="24"/>
        <end position="205"/>
    </location>
</feature>
<dbReference type="Gene3D" id="1.10.4030.10">
    <property type="entry name" value="Porin chaperone SurA, peptide-binding domain"/>
    <property type="match status" value="1"/>
</dbReference>
<dbReference type="PROSITE" id="PS51257">
    <property type="entry name" value="PROKAR_LIPOPROTEIN"/>
    <property type="match status" value="1"/>
</dbReference>
<proteinExistence type="predicted"/>
<name>A0ABV6UM10_9ACTN</name>
<dbReference type="InterPro" id="IPR027304">
    <property type="entry name" value="Trigger_fact/SurA_dom_sf"/>
</dbReference>
<evidence type="ECO:0000256" key="1">
    <source>
        <dbReference type="SAM" id="SignalP"/>
    </source>
</evidence>
<accession>A0ABV6UM10</accession>
<keyword evidence="1" id="KW-0732">Signal</keyword>
<evidence type="ECO:0000313" key="2">
    <source>
        <dbReference type="EMBL" id="MFC1402495.1"/>
    </source>
</evidence>
<keyword evidence="3" id="KW-1185">Reference proteome</keyword>
<dbReference type="RefSeq" id="WP_037594313.1">
    <property type="nucleotide sequence ID" value="NZ_JBHEZZ010000006.1"/>
</dbReference>
<dbReference type="Proteomes" id="UP001592528">
    <property type="component" value="Unassembled WGS sequence"/>
</dbReference>
<dbReference type="SUPFAM" id="SSF109998">
    <property type="entry name" value="Triger factor/SurA peptide-binding domain-like"/>
    <property type="match status" value="1"/>
</dbReference>
<reference evidence="2 3" key="1">
    <citation type="submission" date="2024-09" db="EMBL/GenBank/DDBJ databases">
        <authorList>
            <person name="Lee S.D."/>
        </authorList>
    </citation>
    <scope>NUCLEOTIDE SEQUENCE [LARGE SCALE GENOMIC DNA]</scope>
    <source>
        <strain evidence="2 3">N1-5</strain>
    </source>
</reference>
<sequence>MNRRRTAAAVLALCAAGALTACSSGPAHPGAAAVVGNDRITVATLQSHVSAFQSAAVGDSAAQQQAGVSQKTLALLVSEQLVDQALAKEGKSVTEGQVQQVEAAYLQQAGSAQALRQAVVDNLFLAPADLEIYAHLQAGQVLLLQAAGVDPSSSTADSALQQIVAKASGEIGVTVNPRYGSWDAKALTLAAADQPWLKKTASTTA</sequence>
<comment type="caution">
    <text evidence="2">The sequence shown here is derived from an EMBL/GenBank/DDBJ whole genome shotgun (WGS) entry which is preliminary data.</text>
</comment>
<feature type="signal peptide" evidence="1">
    <location>
        <begin position="1"/>
        <end position="23"/>
    </location>
</feature>
<protein>
    <submittedName>
        <fullName evidence="2">SurA N-terminal domain-containing protein</fullName>
    </submittedName>
</protein>